<keyword evidence="1" id="KW-0812">Transmembrane</keyword>
<dbReference type="RefSeq" id="WP_147891717.1">
    <property type="nucleotide sequence ID" value="NZ_VRTS01000005.1"/>
</dbReference>
<feature type="transmembrane region" description="Helical" evidence="1">
    <location>
        <begin position="75"/>
        <end position="95"/>
    </location>
</feature>
<evidence type="ECO:0000313" key="4">
    <source>
        <dbReference type="Proteomes" id="UP000321248"/>
    </source>
</evidence>
<evidence type="ECO:0000256" key="1">
    <source>
        <dbReference type="SAM" id="Phobius"/>
    </source>
</evidence>
<gene>
    <name evidence="3" type="ORF">FU658_08665</name>
</gene>
<proteinExistence type="predicted"/>
<feature type="signal peptide" evidence="2">
    <location>
        <begin position="1"/>
        <end position="18"/>
    </location>
</feature>
<dbReference type="Proteomes" id="UP000321248">
    <property type="component" value="Unassembled WGS sequence"/>
</dbReference>
<name>A0A5C8KNV7_9GAMM</name>
<reference evidence="3 4" key="1">
    <citation type="submission" date="2019-08" db="EMBL/GenBank/DDBJ databases">
        <authorList>
            <person name="Karlyshev A.V."/>
        </authorList>
    </citation>
    <scope>NUCLEOTIDE SEQUENCE [LARGE SCALE GENOMIC DNA]</scope>
    <source>
        <strain evidence="3 4">Alg18-2.2</strain>
    </source>
</reference>
<sequence>MRSLFTLGLLLLAFAASAPTTGWQPAAAMHPPSTMAAGTMPVRALGPRSMAAAPRPAADAVEPAERVSEPEGAFGFARILLGLLVAAIVGAVFWIGSRYARRRREGGPRRDA</sequence>
<keyword evidence="1" id="KW-1133">Transmembrane helix</keyword>
<organism evidence="3 4">
    <name type="scientific">Alkalisalibacterium limincola</name>
    <dbReference type="NCBI Taxonomy" id="2699169"/>
    <lineage>
        <taxon>Bacteria</taxon>
        <taxon>Pseudomonadati</taxon>
        <taxon>Pseudomonadota</taxon>
        <taxon>Gammaproteobacteria</taxon>
        <taxon>Lysobacterales</taxon>
        <taxon>Lysobacteraceae</taxon>
        <taxon>Alkalisalibacterium</taxon>
    </lineage>
</organism>
<dbReference type="EMBL" id="VRTS01000005">
    <property type="protein sequence ID" value="TXK62298.1"/>
    <property type="molecule type" value="Genomic_DNA"/>
</dbReference>
<evidence type="ECO:0000256" key="2">
    <source>
        <dbReference type="SAM" id="SignalP"/>
    </source>
</evidence>
<comment type="caution">
    <text evidence="3">The sequence shown here is derived from an EMBL/GenBank/DDBJ whole genome shotgun (WGS) entry which is preliminary data.</text>
</comment>
<dbReference type="AlphaFoldDB" id="A0A5C8KNV7"/>
<protein>
    <submittedName>
        <fullName evidence="3">Uncharacterized protein</fullName>
    </submittedName>
</protein>
<evidence type="ECO:0000313" key="3">
    <source>
        <dbReference type="EMBL" id="TXK62298.1"/>
    </source>
</evidence>
<feature type="chain" id="PRO_5023138674" evidence="2">
    <location>
        <begin position="19"/>
        <end position="112"/>
    </location>
</feature>
<accession>A0A5C8KNV7</accession>
<keyword evidence="2" id="KW-0732">Signal</keyword>
<keyword evidence="1" id="KW-0472">Membrane</keyword>
<keyword evidence="4" id="KW-1185">Reference proteome</keyword>